<dbReference type="Proteomes" id="UP000034952">
    <property type="component" value="Unassembled WGS sequence"/>
</dbReference>
<organism evidence="2 3">
    <name type="scientific">Candidatus Nomurabacteria bacterium GW2011_GWE1_35_16</name>
    <dbReference type="NCBI Taxonomy" id="1618761"/>
    <lineage>
        <taxon>Bacteria</taxon>
        <taxon>Candidatus Nomuraibacteriota</taxon>
    </lineage>
</organism>
<keyword evidence="1" id="KW-1133">Transmembrane helix</keyword>
<evidence type="ECO:0000313" key="3">
    <source>
        <dbReference type="Proteomes" id="UP000034952"/>
    </source>
</evidence>
<protein>
    <submittedName>
        <fullName evidence="2">Uncharacterized protein</fullName>
    </submittedName>
</protein>
<dbReference type="EMBL" id="LBPY01000001">
    <property type="protein sequence ID" value="KKP66955.1"/>
    <property type="molecule type" value="Genomic_DNA"/>
</dbReference>
<feature type="transmembrane region" description="Helical" evidence="1">
    <location>
        <begin position="12"/>
        <end position="33"/>
    </location>
</feature>
<name>A0A0G0DV96_9BACT</name>
<evidence type="ECO:0000256" key="1">
    <source>
        <dbReference type="SAM" id="Phobius"/>
    </source>
</evidence>
<proteinExistence type="predicted"/>
<accession>A0A0G0DV96</accession>
<gene>
    <name evidence="2" type="ORF">UR64_C0001G0034</name>
</gene>
<keyword evidence="1" id="KW-0472">Membrane</keyword>
<feature type="transmembrane region" description="Helical" evidence="1">
    <location>
        <begin position="39"/>
        <end position="58"/>
    </location>
</feature>
<evidence type="ECO:0000313" key="2">
    <source>
        <dbReference type="EMBL" id="KKP66955.1"/>
    </source>
</evidence>
<dbReference type="AlphaFoldDB" id="A0A0G0DV96"/>
<comment type="caution">
    <text evidence="2">The sequence shown here is derived from an EMBL/GenBank/DDBJ whole genome shotgun (WGS) entry which is preliminary data.</text>
</comment>
<sequence>MSILYKSSPFETYMYYVIYPVLMGITAFFIFGILSYGSLTLFTTVFIFIFAFIFILSAESFYRLKYIEVTEDYITIKGITGNKIIEFKNVEYAYNFINLNGNSLVIWYKDSKTQKSKVILVRPDEKSPSPQVGFPIYSYGSAELEITKFIKEKAIKANPGYLYTNKPRWIFFCLK</sequence>
<reference evidence="2 3" key="1">
    <citation type="journal article" date="2015" name="Nature">
        <title>rRNA introns, odd ribosomes, and small enigmatic genomes across a large radiation of phyla.</title>
        <authorList>
            <person name="Brown C.T."/>
            <person name="Hug L.A."/>
            <person name="Thomas B.C."/>
            <person name="Sharon I."/>
            <person name="Castelle C.J."/>
            <person name="Singh A."/>
            <person name="Wilkins M.J."/>
            <person name="Williams K.H."/>
            <person name="Banfield J.F."/>
        </authorList>
    </citation>
    <scope>NUCLEOTIDE SEQUENCE [LARGE SCALE GENOMIC DNA]</scope>
</reference>
<keyword evidence="1" id="KW-0812">Transmembrane</keyword>